<evidence type="ECO:0000256" key="13">
    <source>
        <dbReference type="ARBA" id="ARBA00022840"/>
    </source>
</evidence>
<dbReference type="OrthoDB" id="669224at2759"/>
<evidence type="ECO:0000256" key="9">
    <source>
        <dbReference type="ARBA" id="ARBA00022723"/>
    </source>
</evidence>
<comment type="cofactor">
    <cofactor evidence="1">
        <name>Mn(2+)</name>
        <dbReference type="ChEBI" id="CHEBI:29035"/>
    </cofactor>
</comment>
<dbReference type="Proteomes" id="UP000594454">
    <property type="component" value="Chromosome 2"/>
</dbReference>
<dbReference type="InterPro" id="IPR017441">
    <property type="entry name" value="Protein_kinase_ATP_BS"/>
</dbReference>
<dbReference type="CDD" id="cd14054">
    <property type="entry name" value="STKc_BMPR2_AMHR2"/>
    <property type="match status" value="1"/>
</dbReference>
<dbReference type="GO" id="GO:0030509">
    <property type="term" value="P:BMP signaling pathway"/>
    <property type="evidence" value="ECO:0007669"/>
    <property type="project" value="TreeGrafter"/>
</dbReference>
<evidence type="ECO:0000256" key="4">
    <source>
        <dbReference type="ARBA" id="ARBA00009605"/>
    </source>
</evidence>
<feature type="binding site" evidence="21">
    <location>
        <position position="242"/>
    </location>
    <ligand>
        <name>ATP</name>
        <dbReference type="ChEBI" id="CHEBI:30616"/>
    </ligand>
</feature>
<dbReference type="InterPro" id="IPR011009">
    <property type="entry name" value="Kinase-like_dom_sf"/>
</dbReference>
<keyword evidence="18" id="KW-0325">Glycoprotein</keyword>
<dbReference type="PROSITE" id="PS50011">
    <property type="entry name" value="PROTEIN_KINASE_DOM"/>
    <property type="match status" value="1"/>
</dbReference>
<organism evidence="25 26">
    <name type="scientific">Hermetia illucens</name>
    <name type="common">Black soldier fly</name>
    <dbReference type="NCBI Taxonomy" id="343691"/>
    <lineage>
        <taxon>Eukaryota</taxon>
        <taxon>Metazoa</taxon>
        <taxon>Ecdysozoa</taxon>
        <taxon>Arthropoda</taxon>
        <taxon>Hexapoda</taxon>
        <taxon>Insecta</taxon>
        <taxon>Pterygota</taxon>
        <taxon>Neoptera</taxon>
        <taxon>Endopterygota</taxon>
        <taxon>Diptera</taxon>
        <taxon>Brachycera</taxon>
        <taxon>Stratiomyomorpha</taxon>
        <taxon>Stratiomyidae</taxon>
        <taxon>Hermetiinae</taxon>
        <taxon>Hermetia</taxon>
    </lineage>
</organism>
<gene>
    <name evidence="25" type="ORF">HERILL_LOCUS5483</name>
</gene>
<evidence type="ECO:0000256" key="18">
    <source>
        <dbReference type="ARBA" id="ARBA00023180"/>
    </source>
</evidence>
<keyword evidence="17" id="KW-0675">Receptor</keyword>
<name>A0A7R8UKQ5_HERIL</name>
<dbReference type="GO" id="GO:0005024">
    <property type="term" value="F:transforming growth factor beta receptor activity"/>
    <property type="evidence" value="ECO:0007669"/>
    <property type="project" value="TreeGrafter"/>
</dbReference>
<dbReference type="EMBL" id="LR899010">
    <property type="protein sequence ID" value="CAD7082448.1"/>
    <property type="molecule type" value="Genomic_DNA"/>
</dbReference>
<evidence type="ECO:0000256" key="15">
    <source>
        <dbReference type="ARBA" id="ARBA00022989"/>
    </source>
</evidence>
<evidence type="ECO:0000256" key="19">
    <source>
        <dbReference type="ARBA" id="ARBA00047681"/>
    </source>
</evidence>
<evidence type="ECO:0000256" key="23">
    <source>
        <dbReference type="SAM" id="SignalP"/>
    </source>
</evidence>
<comment type="catalytic activity">
    <reaction evidence="20">
        <text>L-threonyl-[receptor-protein] + ATP = O-phospho-L-threonyl-[receptor-protein] + ADP + H(+)</text>
        <dbReference type="Rhea" id="RHEA:44880"/>
        <dbReference type="Rhea" id="RHEA-COMP:11024"/>
        <dbReference type="Rhea" id="RHEA-COMP:11025"/>
        <dbReference type="ChEBI" id="CHEBI:15378"/>
        <dbReference type="ChEBI" id="CHEBI:30013"/>
        <dbReference type="ChEBI" id="CHEBI:30616"/>
        <dbReference type="ChEBI" id="CHEBI:61977"/>
        <dbReference type="ChEBI" id="CHEBI:456216"/>
        <dbReference type="EC" id="2.7.11.30"/>
    </reaction>
</comment>
<evidence type="ECO:0000259" key="24">
    <source>
        <dbReference type="PROSITE" id="PS50011"/>
    </source>
</evidence>
<evidence type="ECO:0000313" key="26">
    <source>
        <dbReference type="Proteomes" id="UP000594454"/>
    </source>
</evidence>
<evidence type="ECO:0000256" key="8">
    <source>
        <dbReference type="ARBA" id="ARBA00022692"/>
    </source>
</evidence>
<evidence type="ECO:0000256" key="22">
    <source>
        <dbReference type="SAM" id="Phobius"/>
    </source>
</evidence>
<dbReference type="Pfam" id="PF01064">
    <property type="entry name" value="Activin_recp"/>
    <property type="match status" value="1"/>
</dbReference>
<keyword evidence="6" id="KW-0723">Serine/threonine-protein kinase</keyword>
<comment type="subcellular location">
    <subcellularLocation>
        <location evidence="3">Membrane</location>
        <topology evidence="3">Single-pass type I membrane protein</topology>
    </subcellularLocation>
</comment>
<dbReference type="PANTHER" id="PTHR23255:SF100">
    <property type="entry name" value="RECEPTOR PROTEIN SERINE_THREONINE KINASE"/>
    <property type="match status" value="1"/>
</dbReference>
<dbReference type="Gene3D" id="1.10.510.10">
    <property type="entry name" value="Transferase(Phosphotransferase) domain 1"/>
    <property type="match status" value="1"/>
</dbReference>
<proteinExistence type="inferred from homology"/>
<sequence>MHSRIISRRLLLVLLLGCVVRVNGMAKPRICIGYIDPFFNSIANDSEEDYNDRNVTDSQEPAQVECKPGFDFCYALWKKRSNGTMIIRQGCWQYSEKVGPCQKEQCVTTRPTDTSQDLRFCCCSSDLCNMNETSFIQLEPQEISSNDTDVPEIAEFQPVWKSPLFWIVLIISALVTTSLLIVFGFRRPPKSGPETAPLAPSGPGYSSNLQNVDNLKLCSMIGQGKYGTVWKGMINEQPVAVKIFPAQHKQYFVNERNIYSVPFMDCFSLLSYFGCDERRNLDDNIEYFLVLSLAPYGCLQDWLMENTTSYSIFCKMAKSITRGLSHLHTEIKKGDQVKPCICHRDFNTRNILVKADFTCCVADFGFALKTFGSKYEYKGEIAVAETKSINEVGTLRYMAPEILEGAVNLRDCETALKQIDVYSLGLVLWELCVRCHDLYPHGQSPPAYKAPYEAEIGKNPTFEQMQVLVSKHKARPLFPPGWGGGPAGKIARDTCEECWDHDAEARLTALCAEERIHELSNLRPRSYISRGPSPPLSANNLVSTAAPLTYVTSNHATYHNADASVITPPNQIIPIVNNCGSETTTTILSMASPITEKNHNIYSQPIQAFQGRNPCQERNLAPVNIQNQVFIEKSKKHSFVERGQENSLSCLEDDVSVEDLISSNRNVIDQTIMGEGFPKQNNTDKKLRGWHGVRALIQKKLFRKDASKLNIDPEEKSNLVDNRLAIRIDSASPTKDIRVNLVDIKNSKYQNGNNVQTRLESSSARPSNLDLNPITVRVNGLSVDNAKSNLIRNISEDSHTRHKKSLSTDCDYSDSFITSPRIVISKSASAVKNLNSAAEDKAIKRQRSLEVFKEIFGSKASTERLRDPSQRVKTPGDVPPSVRKVRASKTLSLYDDRMMGSDVNSL</sequence>
<dbReference type="FunFam" id="1.10.510.10:FF:000487">
    <property type="entry name" value="Anti-Muellerian hormone type-2 receptor"/>
    <property type="match status" value="1"/>
</dbReference>
<evidence type="ECO:0000256" key="1">
    <source>
        <dbReference type="ARBA" id="ARBA00001936"/>
    </source>
</evidence>
<dbReference type="SUPFAM" id="SSF57302">
    <property type="entry name" value="Snake toxin-like"/>
    <property type="match status" value="1"/>
</dbReference>
<dbReference type="SUPFAM" id="SSF56112">
    <property type="entry name" value="Protein kinase-like (PK-like)"/>
    <property type="match status" value="1"/>
</dbReference>
<dbReference type="FunFam" id="3.30.200.20:FF:000094">
    <property type="entry name" value="Serine/threonine-protein kinase receptor"/>
    <property type="match status" value="1"/>
</dbReference>
<keyword evidence="16 22" id="KW-0472">Membrane</keyword>
<accession>A0A7R8UKQ5</accession>
<comment type="similarity">
    <text evidence="4">Belongs to the protein kinase superfamily. TKL Ser/Thr protein kinase family. TGFB receptor subfamily.</text>
</comment>
<dbReference type="InParanoid" id="A0A7R8UKQ5"/>
<dbReference type="GO" id="GO:0005524">
    <property type="term" value="F:ATP binding"/>
    <property type="evidence" value="ECO:0007669"/>
    <property type="project" value="UniProtKB-UniRule"/>
</dbReference>
<evidence type="ECO:0000256" key="16">
    <source>
        <dbReference type="ARBA" id="ARBA00023136"/>
    </source>
</evidence>
<reference evidence="25 26" key="1">
    <citation type="submission" date="2020-11" db="EMBL/GenBank/DDBJ databases">
        <authorList>
            <person name="Wallbank WR R."/>
            <person name="Pardo Diaz C."/>
            <person name="Kozak K."/>
            <person name="Martin S."/>
            <person name="Jiggins C."/>
            <person name="Moest M."/>
            <person name="Warren A I."/>
            <person name="Generalovic N T."/>
            <person name="Byers J.R.P. K."/>
            <person name="Montejo-Kovacevich G."/>
            <person name="Yen C E."/>
        </authorList>
    </citation>
    <scope>NUCLEOTIDE SEQUENCE [LARGE SCALE GENOMIC DNA]</scope>
</reference>
<feature type="transmembrane region" description="Helical" evidence="22">
    <location>
        <begin position="164"/>
        <end position="185"/>
    </location>
</feature>
<comment type="cofactor">
    <cofactor evidence="2">
        <name>Mg(2+)</name>
        <dbReference type="ChEBI" id="CHEBI:18420"/>
    </cofactor>
</comment>
<evidence type="ECO:0000256" key="2">
    <source>
        <dbReference type="ARBA" id="ARBA00001946"/>
    </source>
</evidence>
<evidence type="ECO:0000256" key="20">
    <source>
        <dbReference type="ARBA" id="ARBA00048773"/>
    </source>
</evidence>
<evidence type="ECO:0000256" key="21">
    <source>
        <dbReference type="PROSITE-ProRule" id="PRU10141"/>
    </source>
</evidence>
<dbReference type="InterPro" id="IPR000719">
    <property type="entry name" value="Prot_kinase_dom"/>
</dbReference>
<feature type="domain" description="Protein kinase" evidence="24">
    <location>
        <begin position="215"/>
        <end position="520"/>
    </location>
</feature>
<keyword evidence="7" id="KW-0808">Transferase</keyword>
<evidence type="ECO:0000256" key="11">
    <source>
        <dbReference type="ARBA" id="ARBA00022741"/>
    </source>
</evidence>
<evidence type="ECO:0000256" key="17">
    <source>
        <dbReference type="ARBA" id="ARBA00023170"/>
    </source>
</evidence>
<dbReference type="FunCoup" id="A0A7R8UKQ5">
    <property type="interactions" value="35"/>
</dbReference>
<keyword evidence="14" id="KW-0460">Magnesium</keyword>
<dbReference type="InterPro" id="IPR000472">
    <property type="entry name" value="Activin_recp"/>
</dbReference>
<protein>
    <recommendedName>
        <fullName evidence="5">receptor protein serine/threonine kinase</fullName>
        <ecNumber evidence="5">2.7.11.30</ecNumber>
    </recommendedName>
</protein>
<keyword evidence="12" id="KW-0418">Kinase</keyword>
<keyword evidence="10 23" id="KW-0732">Signal</keyword>
<keyword evidence="26" id="KW-1185">Reference proteome</keyword>
<keyword evidence="9" id="KW-0479">Metal-binding</keyword>
<feature type="signal peptide" evidence="23">
    <location>
        <begin position="1"/>
        <end position="24"/>
    </location>
</feature>
<dbReference type="InterPro" id="IPR001245">
    <property type="entry name" value="Ser-Thr/Tyr_kinase_cat_dom"/>
</dbReference>
<dbReference type="PROSITE" id="PS00107">
    <property type="entry name" value="PROTEIN_KINASE_ATP"/>
    <property type="match status" value="1"/>
</dbReference>
<keyword evidence="15 22" id="KW-1133">Transmembrane helix</keyword>
<evidence type="ECO:0000256" key="12">
    <source>
        <dbReference type="ARBA" id="ARBA00022777"/>
    </source>
</evidence>
<dbReference type="InterPro" id="IPR000333">
    <property type="entry name" value="TGFB_receptor"/>
</dbReference>
<dbReference type="GO" id="GO:0043235">
    <property type="term" value="C:receptor complex"/>
    <property type="evidence" value="ECO:0007669"/>
    <property type="project" value="TreeGrafter"/>
</dbReference>
<dbReference type="GO" id="GO:0005886">
    <property type="term" value="C:plasma membrane"/>
    <property type="evidence" value="ECO:0007669"/>
    <property type="project" value="TreeGrafter"/>
</dbReference>
<evidence type="ECO:0000256" key="5">
    <source>
        <dbReference type="ARBA" id="ARBA00012401"/>
    </source>
</evidence>
<dbReference type="Gene3D" id="3.30.200.20">
    <property type="entry name" value="Phosphorylase Kinase, domain 1"/>
    <property type="match status" value="1"/>
</dbReference>
<evidence type="ECO:0000256" key="7">
    <source>
        <dbReference type="ARBA" id="ARBA00022679"/>
    </source>
</evidence>
<feature type="chain" id="PRO_5031058520" description="receptor protein serine/threonine kinase" evidence="23">
    <location>
        <begin position="25"/>
        <end position="906"/>
    </location>
</feature>
<keyword evidence="8 22" id="KW-0812">Transmembrane</keyword>
<comment type="catalytic activity">
    <reaction evidence="19">
        <text>L-seryl-[receptor-protein] + ATP = O-phospho-L-seryl-[receptor-protein] + ADP + H(+)</text>
        <dbReference type="Rhea" id="RHEA:18673"/>
        <dbReference type="Rhea" id="RHEA-COMP:11022"/>
        <dbReference type="Rhea" id="RHEA-COMP:11023"/>
        <dbReference type="ChEBI" id="CHEBI:15378"/>
        <dbReference type="ChEBI" id="CHEBI:29999"/>
        <dbReference type="ChEBI" id="CHEBI:30616"/>
        <dbReference type="ChEBI" id="CHEBI:83421"/>
        <dbReference type="ChEBI" id="CHEBI:456216"/>
        <dbReference type="EC" id="2.7.11.30"/>
    </reaction>
</comment>
<dbReference type="Gene3D" id="2.10.60.10">
    <property type="entry name" value="CD59"/>
    <property type="match status" value="1"/>
</dbReference>
<evidence type="ECO:0000256" key="10">
    <source>
        <dbReference type="ARBA" id="ARBA00022729"/>
    </source>
</evidence>
<dbReference type="InterPro" id="IPR045860">
    <property type="entry name" value="Snake_toxin-like_sf"/>
</dbReference>
<evidence type="ECO:0000256" key="14">
    <source>
        <dbReference type="ARBA" id="ARBA00022842"/>
    </source>
</evidence>
<dbReference type="Pfam" id="PF07714">
    <property type="entry name" value="PK_Tyr_Ser-Thr"/>
    <property type="match status" value="1"/>
</dbReference>
<evidence type="ECO:0000313" key="25">
    <source>
        <dbReference type="EMBL" id="CAD7082448.1"/>
    </source>
</evidence>
<dbReference type="PANTHER" id="PTHR23255">
    <property type="entry name" value="TRANSFORMING GROWTH FACTOR-BETA RECEPTOR TYPE I AND II"/>
    <property type="match status" value="1"/>
</dbReference>
<keyword evidence="11 21" id="KW-0547">Nucleotide-binding</keyword>
<dbReference type="EC" id="2.7.11.30" evidence="5"/>
<evidence type="ECO:0000256" key="3">
    <source>
        <dbReference type="ARBA" id="ARBA00004479"/>
    </source>
</evidence>
<dbReference type="AlphaFoldDB" id="A0A7R8UKQ5"/>
<keyword evidence="13 21" id="KW-0067">ATP-binding</keyword>
<evidence type="ECO:0000256" key="6">
    <source>
        <dbReference type="ARBA" id="ARBA00022527"/>
    </source>
</evidence>